<evidence type="ECO:0000313" key="1">
    <source>
        <dbReference type="EMBL" id="MBE0361266.1"/>
    </source>
</evidence>
<dbReference type="SUPFAM" id="SSF54427">
    <property type="entry name" value="NTF2-like"/>
    <property type="match status" value="1"/>
</dbReference>
<comment type="caution">
    <text evidence="1">The sequence shown here is derived from an EMBL/GenBank/DDBJ whole genome shotgun (WGS) entry which is preliminary data.</text>
</comment>
<dbReference type="Proteomes" id="UP000648482">
    <property type="component" value="Unassembled WGS sequence"/>
</dbReference>
<evidence type="ECO:0008006" key="3">
    <source>
        <dbReference type="Google" id="ProtNLM"/>
    </source>
</evidence>
<evidence type="ECO:0000313" key="2">
    <source>
        <dbReference type="Proteomes" id="UP000648482"/>
    </source>
</evidence>
<organism evidence="1 2">
    <name type="scientific">Pseudoalteromonas aliena SW19</name>
    <dbReference type="NCBI Taxonomy" id="1314866"/>
    <lineage>
        <taxon>Bacteria</taxon>
        <taxon>Pseudomonadati</taxon>
        <taxon>Pseudomonadota</taxon>
        <taxon>Gammaproteobacteria</taxon>
        <taxon>Alteromonadales</taxon>
        <taxon>Pseudoalteromonadaceae</taxon>
        <taxon>Pseudoalteromonas</taxon>
    </lineage>
</organism>
<sequence length="123" mass="13906">MRKTVLALCKEGSESWKVAFNNKDAAGCAQQYTKDSVMTAKPIGVFEGIEDIQTCWQNIIDQGFANVEYTNIKWEAAGDNGYILSSQWTMNKAFGVVHKEHWVIDHDGKARMISDEFEILGER</sequence>
<name>A0ABR9E3S6_9GAMM</name>
<reference evidence="1 2" key="1">
    <citation type="submission" date="2015-06" db="EMBL/GenBank/DDBJ databases">
        <title>Genome sequence of Pseudoalteromonas aliena.</title>
        <authorList>
            <person name="Xie B.-B."/>
            <person name="Rong J.-C."/>
            <person name="Qin Q.-L."/>
            <person name="Zhang Y.-Z."/>
        </authorList>
    </citation>
    <scope>NUCLEOTIDE SEQUENCE [LARGE SCALE GENOMIC DNA]</scope>
    <source>
        <strain evidence="1 2">SW19</strain>
    </source>
</reference>
<dbReference type="RefSeq" id="WP_138586287.1">
    <property type="nucleotide sequence ID" value="NZ_AQGU01000029.1"/>
</dbReference>
<accession>A0ABR9E3S6</accession>
<proteinExistence type="predicted"/>
<dbReference type="InterPro" id="IPR032710">
    <property type="entry name" value="NTF2-like_dom_sf"/>
</dbReference>
<protein>
    <recommendedName>
        <fullName evidence="3">Isochorismatase</fullName>
    </recommendedName>
</protein>
<keyword evidence="2" id="KW-1185">Reference proteome</keyword>
<dbReference type="Gene3D" id="3.10.450.50">
    <property type="match status" value="1"/>
</dbReference>
<dbReference type="EMBL" id="AQGU01000029">
    <property type="protein sequence ID" value="MBE0361266.1"/>
    <property type="molecule type" value="Genomic_DNA"/>
</dbReference>
<gene>
    <name evidence="1" type="ORF">PALI_b0214</name>
</gene>